<dbReference type="AlphaFoldDB" id="A0A9P8I3V7"/>
<dbReference type="PANTHER" id="PTHR31465">
    <property type="entry name" value="PROTEIN RTA1-RELATED"/>
    <property type="match status" value="1"/>
</dbReference>
<dbReference type="Proteomes" id="UP000698800">
    <property type="component" value="Unassembled WGS sequence"/>
</dbReference>
<feature type="transmembrane region" description="Helical" evidence="6">
    <location>
        <begin position="175"/>
        <end position="192"/>
    </location>
</feature>
<keyword evidence="2 6" id="KW-0812">Transmembrane</keyword>
<proteinExistence type="predicted"/>
<organism evidence="7 8">
    <name type="scientific">Glutinoglossum americanum</name>
    <dbReference type="NCBI Taxonomy" id="1670608"/>
    <lineage>
        <taxon>Eukaryota</taxon>
        <taxon>Fungi</taxon>
        <taxon>Dikarya</taxon>
        <taxon>Ascomycota</taxon>
        <taxon>Pezizomycotina</taxon>
        <taxon>Geoglossomycetes</taxon>
        <taxon>Geoglossales</taxon>
        <taxon>Geoglossaceae</taxon>
        <taxon>Glutinoglossum</taxon>
    </lineage>
</organism>
<gene>
    <name evidence="7" type="ORF">FGG08_005036</name>
</gene>
<dbReference type="OrthoDB" id="3358017at2759"/>
<evidence type="ECO:0000256" key="2">
    <source>
        <dbReference type="ARBA" id="ARBA00022692"/>
    </source>
</evidence>
<evidence type="ECO:0000256" key="5">
    <source>
        <dbReference type="SAM" id="MobiDB-lite"/>
    </source>
</evidence>
<accession>A0A9P8I3V7</accession>
<evidence type="ECO:0000256" key="6">
    <source>
        <dbReference type="SAM" id="Phobius"/>
    </source>
</evidence>
<evidence type="ECO:0000256" key="4">
    <source>
        <dbReference type="ARBA" id="ARBA00023136"/>
    </source>
</evidence>
<keyword evidence="4 6" id="KW-0472">Membrane</keyword>
<name>A0A9P8I3V7_9PEZI</name>
<dbReference type="GO" id="GO:0016020">
    <property type="term" value="C:membrane"/>
    <property type="evidence" value="ECO:0007669"/>
    <property type="project" value="UniProtKB-SubCell"/>
</dbReference>
<evidence type="ECO:0000313" key="8">
    <source>
        <dbReference type="Proteomes" id="UP000698800"/>
    </source>
</evidence>
<feature type="transmembrane region" description="Helical" evidence="6">
    <location>
        <begin position="136"/>
        <end position="155"/>
    </location>
</feature>
<evidence type="ECO:0000256" key="1">
    <source>
        <dbReference type="ARBA" id="ARBA00004141"/>
    </source>
</evidence>
<evidence type="ECO:0000313" key="7">
    <source>
        <dbReference type="EMBL" id="KAH0538387.1"/>
    </source>
</evidence>
<keyword evidence="3 6" id="KW-1133">Transmembrane helix</keyword>
<keyword evidence="8" id="KW-1185">Reference proteome</keyword>
<evidence type="ECO:0000256" key="3">
    <source>
        <dbReference type="ARBA" id="ARBA00022989"/>
    </source>
</evidence>
<feature type="region of interest" description="Disordered" evidence="5">
    <location>
        <begin position="288"/>
        <end position="309"/>
    </location>
</feature>
<reference evidence="7" key="1">
    <citation type="submission" date="2021-03" db="EMBL/GenBank/DDBJ databases">
        <title>Comparative genomics and phylogenomic investigation of the class Geoglossomycetes provide insights into ecological specialization and systematics.</title>
        <authorList>
            <person name="Melie T."/>
            <person name="Pirro S."/>
            <person name="Miller A.N."/>
            <person name="Quandt A."/>
        </authorList>
    </citation>
    <scope>NUCLEOTIDE SEQUENCE</scope>
    <source>
        <strain evidence="7">GBOQ0MN5Z8</strain>
    </source>
</reference>
<protein>
    <submittedName>
        <fullName evidence="7">Uncharacterized protein</fullName>
    </submittedName>
</protein>
<comment type="subcellular location">
    <subcellularLocation>
        <location evidence="1">Membrane</location>
        <topology evidence="1">Multi-pass membrane protein</topology>
    </subcellularLocation>
</comment>
<dbReference type="InterPro" id="IPR007568">
    <property type="entry name" value="RTA1"/>
</dbReference>
<dbReference type="EMBL" id="JAGHQL010000111">
    <property type="protein sequence ID" value="KAH0538387.1"/>
    <property type="molecule type" value="Genomic_DNA"/>
</dbReference>
<feature type="transmembrane region" description="Helical" evidence="6">
    <location>
        <begin position="55"/>
        <end position="75"/>
    </location>
</feature>
<dbReference type="PANTHER" id="PTHR31465:SF13">
    <property type="entry name" value="RTA1 DOMAIN PROTEIN-RELATED"/>
    <property type="match status" value="1"/>
</dbReference>
<dbReference type="Pfam" id="PF04479">
    <property type="entry name" value="RTA1"/>
    <property type="match status" value="1"/>
</dbReference>
<feature type="transmembrane region" description="Helical" evidence="6">
    <location>
        <begin position="25"/>
        <end position="43"/>
    </location>
</feature>
<feature type="transmembrane region" description="Helical" evidence="6">
    <location>
        <begin position="212"/>
        <end position="230"/>
    </location>
</feature>
<sequence>MNLLSSPRSLLPPDAELDCSKYKCWKITGLLPWASIIFIGGFAMREVGAYHYNDLGIYIASVVLLLAAPPVYAAADYFILGRTLYYIPYLSPIHPGRVVSTFIGVDVIIEILTGNGAAKLANSSLSPTSIRIGRDMIRASLILQVILFFCFVILAAQFHRQCHKAGVVTPKIRTIMVVLYVSSVLILVRSIYRTVEFFEGYTGYIYRTEPFFWVFEASLMFINSVVLNIWHPARYLPRSNKCYLSRDGVTERMGPGWVDKRPFIVTVLDPFDIAGLIKGRDKETAFWDLPEQQQEASQGDAPKPEHAPV</sequence>
<comment type="caution">
    <text evidence="7">The sequence shown here is derived from an EMBL/GenBank/DDBJ whole genome shotgun (WGS) entry which is preliminary data.</text>
</comment>